<dbReference type="CDD" id="cd05233">
    <property type="entry name" value="SDR_c"/>
    <property type="match status" value="1"/>
</dbReference>
<dbReference type="PRINTS" id="PR00080">
    <property type="entry name" value="SDRFAMILY"/>
</dbReference>
<proteinExistence type="inferred from homology"/>
<dbReference type="InterPro" id="IPR020904">
    <property type="entry name" value="Sc_DH/Rdtase_CS"/>
</dbReference>
<name>A0ABW3FD60_9HYPH</name>
<sequence>MAKRFDGKRVVITGAGVGIGLEIAKRFVADGAVVVSADIAVTDALKQVTTSCGGGAFELDLGSRQGPVELIERAIKIMGGVDILINNLGASPVREGFLQTTDDHWERLFNINLFSMVRATRAALPSLIENQGVIVNVTSVLAREPIVIQPDYCATKAAIMNLSRNIATEFGPQGVRIVNVSPGPTLTPQWTEPGGQIEQYAERAGVSPDEALKVTIPEDLGLALRRFVQPSEIADTVLFACEATAITGTELLVDAGMRRSV</sequence>
<dbReference type="PROSITE" id="PS00061">
    <property type="entry name" value="ADH_SHORT"/>
    <property type="match status" value="1"/>
</dbReference>
<comment type="similarity">
    <text evidence="1">Belongs to the short-chain dehydrogenases/reductases (SDR) family.</text>
</comment>
<keyword evidence="4" id="KW-1185">Reference proteome</keyword>
<dbReference type="EMBL" id="JBHTJV010000002">
    <property type="protein sequence ID" value="MFD0915393.1"/>
    <property type="molecule type" value="Genomic_DNA"/>
</dbReference>
<evidence type="ECO:0000313" key="4">
    <source>
        <dbReference type="Proteomes" id="UP001597101"/>
    </source>
</evidence>
<keyword evidence="2 3" id="KW-0560">Oxidoreductase</keyword>
<dbReference type="RefSeq" id="WP_377211237.1">
    <property type="nucleotide sequence ID" value="NZ_JBHTJV010000002.1"/>
</dbReference>
<dbReference type="Proteomes" id="UP001597101">
    <property type="component" value="Unassembled WGS sequence"/>
</dbReference>
<organism evidence="3 4">
    <name type="scientific">Pseudahrensia aquimaris</name>
    <dbReference type="NCBI Taxonomy" id="744461"/>
    <lineage>
        <taxon>Bacteria</taxon>
        <taxon>Pseudomonadati</taxon>
        <taxon>Pseudomonadota</taxon>
        <taxon>Alphaproteobacteria</taxon>
        <taxon>Hyphomicrobiales</taxon>
        <taxon>Ahrensiaceae</taxon>
        <taxon>Pseudahrensia</taxon>
    </lineage>
</organism>
<dbReference type="Pfam" id="PF13561">
    <property type="entry name" value="adh_short_C2"/>
    <property type="match status" value="1"/>
</dbReference>
<evidence type="ECO:0000256" key="1">
    <source>
        <dbReference type="ARBA" id="ARBA00006484"/>
    </source>
</evidence>
<dbReference type="SUPFAM" id="SSF51735">
    <property type="entry name" value="NAD(P)-binding Rossmann-fold domains"/>
    <property type="match status" value="1"/>
</dbReference>
<evidence type="ECO:0000313" key="3">
    <source>
        <dbReference type="EMBL" id="MFD0915393.1"/>
    </source>
</evidence>
<evidence type="ECO:0000256" key="2">
    <source>
        <dbReference type="ARBA" id="ARBA00023002"/>
    </source>
</evidence>
<dbReference type="PANTHER" id="PTHR42760">
    <property type="entry name" value="SHORT-CHAIN DEHYDROGENASES/REDUCTASES FAMILY MEMBER"/>
    <property type="match status" value="1"/>
</dbReference>
<reference evidence="4" key="1">
    <citation type="journal article" date="2019" name="Int. J. Syst. Evol. Microbiol.">
        <title>The Global Catalogue of Microorganisms (GCM) 10K type strain sequencing project: providing services to taxonomists for standard genome sequencing and annotation.</title>
        <authorList>
            <consortium name="The Broad Institute Genomics Platform"/>
            <consortium name="The Broad Institute Genome Sequencing Center for Infectious Disease"/>
            <person name="Wu L."/>
            <person name="Ma J."/>
        </authorList>
    </citation>
    <scope>NUCLEOTIDE SEQUENCE [LARGE SCALE GENOMIC DNA]</scope>
    <source>
        <strain evidence="4">CCUG 60023</strain>
    </source>
</reference>
<comment type="caution">
    <text evidence="3">The sequence shown here is derived from an EMBL/GenBank/DDBJ whole genome shotgun (WGS) entry which is preliminary data.</text>
</comment>
<dbReference type="PRINTS" id="PR00081">
    <property type="entry name" value="GDHRDH"/>
</dbReference>
<dbReference type="Gene3D" id="3.40.50.720">
    <property type="entry name" value="NAD(P)-binding Rossmann-like Domain"/>
    <property type="match status" value="1"/>
</dbReference>
<protein>
    <submittedName>
        <fullName evidence="3">SDR family NAD(P)-dependent oxidoreductase</fullName>
        <ecNumber evidence="3">1.1.1.-</ecNumber>
    </submittedName>
</protein>
<dbReference type="GO" id="GO:0016491">
    <property type="term" value="F:oxidoreductase activity"/>
    <property type="evidence" value="ECO:0007669"/>
    <property type="project" value="UniProtKB-KW"/>
</dbReference>
<gene>
    <name evidence="3" type="ORF">ACFQ14_03135</name>
</gene>
<dbReference type="InterPro" id="IPR036291">
    <property type="entry name" value="NAD(P)-bd_dom_sf"/>
</dbReference>
<accession>A0ABW3FD60</accession>
<dbReference type="InterPro" id="IPR002347">
    <property type="entry name" value="SDR_fam"/>
</dbReference>
<dbReference type="EC" id="1.1.1.-" evidence="3"/>
<dbReference type="PANTHER" id="PTHR42760:SF133">
    <property type="entry name" value="3-OXOACYL-[ACYL-CARRIER-PROTEIN] REDUCTASE"/>
    <property type="match status" value="1"/>
</dbReference>